<gene>
    <name evidence="2" type="primary">tnsB</name>
    <name evidence="2" type="ORF">CLMAG_02700</name>
</gene>
<dbReference type="Proteomes" id="UP000076603">
    <property type="component" value="Unassembled WGS sequence"/>
</dbReference>
<evidence type="ECO:0000259" key="1">
    <source>
        <dbReference type="Pfam" id="PF09299"/>
    </source>
</evidence>
<sequence length="712" mass="82796">MQFFKVNDVYELTETKVKERILWVDAEYTQCYTIELNIERLNLHLRDIKELDDKFDSRKLIFSIEDDIVKYLNSIDMSECQKDLLEKSWQVIKRIALTYNEPDIFNEKTRSELIKKVINELHICKASVYKYLRQYWQGGKIKIALASELYKCGGKGKEKNLGTQKVGRKNYLSYVEPDKVGRNVSSEWKDIFKAYIKKYYFNHKETSLQKVYKIMLAEEFGKKCINDNGELIFKTIPAHECPTFSQFRYWYYKRRNIEKEIIGRKGEKEYKLNNSPLLSNAKYHAFGPGYIYEIDSTPYPVYLLNRIKSENIGRPIVYHVSDVFTTEIVGVYIGTGNACYEGAVSALYNCTENKVEFCEKYGIKIGYNDWPTGGLPNSLRADRGELAGKLPEKIVSNLGISIETTASFMGKSKGTVEGSFNIIQSTLKPYLNGVIERDFRKRGGSDARKHAAMTIYEFTRHVINAVILHNKSIIGNYPLTQEMINDGVRSIPNEIWNWGIKNISGNLRTVSDTYLKLNLLRDGVAKVTEKGIEFVGRIFRCDIGTVENWYPKARNSGYWNVNIRYDSRNLNIIYVIDSKGNRFITCYLSAEENLYRDKTYEEITAYLNDMKVELQSLRDYQNQCYLDFHQNEKDNVQNANDLNLSNKDVLTRNIKENRKIENEVYGKEQAITLGERKEEIIENPTKDQQNTNLKINIFNKIKSIRKERNNAG</sequence>
<name>A0A162TZ84_9CLOT</name>
<accession>A0A162TZ84</accession>
<dbReference type="OrthoDB" id="501284at2"/>
<feature type="domain" description="Transposase-like Mu C-terminal" evidence="1">
    <location>
        <begin position="518"/>
        <end position="584"/>
    </location>
</feature>
<evidence type="ECO:0000313" key="3">
    <source>
        <dbReference type="Proteomes" id="UP000076603"/>
    </source>
</evidence>
<dbReference type="Gene3D" id="3.30.420.10">
    <property type="entry name" value="Ribonuclease H-like superfamily/Ribonuclease H"/>
    <property type="match status" value="1"/>
</dbReference>
<dbReference type="InterPro" id="IPR036397">
    <property type="entry name" value="RNaseH_sf"/>
</dbReference>
<proteinExistence type="predicted"/>
<dbReference type="PATRIC" id="fig|1121326.3.peg.246"/>
<dbReference type="Pfam" id="PF09299">
    <property type="entry name" value="Mu-transpos_C"/>
    <property type="match status" value="1"/>
</dbReference>
<comment type="caution">
    <text evidence="2">The sequence shown here is derived from an EMBL/GenBank/DDBJ whole genome shotgun (WGS) entry which is preliminary data.</text>
</comment>
<organism evidence="2 3">
    <name type="scientific">Clostridium magnum DSM 2767</name>
    <dbReference type="NCBI Taxonomy" id="1121326"/>
    <lineage>
        <taxon>Bacteria</taxon>
        <taxon>Bacillati</taxon>
        <taxon>Bacillota</taxon>
        <taxon>Clostridia</taxon>
        <taxon>Eubacteriales</taxon>
        <taxon>Clostridiaceae</taxon>
        <taxon>Clostridium</taxon>
    </lineage>
</organism>
<dbReference type="AlphaFoldDB" id="A0A162TZ84"/>
<keyword evidence="3" id="KW-1185">Reference proteome</keyword>
<protein>
    <submittedName>
        <fullName evidence="2">Transposon Tn7 transposition protein TnsB</fullName>
    </submittedName>
</protein>
<dbReference type="EMBL" id="LWAE01000001">
    <property type="protein sequence ID" value="KZL93247.1"/>
    <property type="molecule type" value="Genomic_DNA"/>
</dbReference>
<evidence type="ECO:0000313" key="2">
    <source>
        <dbReference type="EMBL" id="KZL93247.1"/>
    </source>
</evidence>
<dbReference type="InterPro" id="IPR015378">
    <property type="entry name" value="Transposase-like_Mu_C"/>
</dbReference>
<reference evidence="2 3" key="1">
    <citation type="submission" date="2016-04" db="EMBL/GenBank/DDBJ databases">
        <title>Genome sequence of Clostridium magnum DSM 2767.</title>
        <authorList>
            <person name="Poehlein A."/>
            <person name="Uhlig R."/>
            <person name="Fischer R."/>
            <person name="Bahl H."/>
            <person name="Daniel R."/>
        </authorList>
    </citation>
    <scope>NUCLEOTIDE SEQUENCE [LARGE SCALE GENOMIC DNA]</scope>
    <source>
        <strain evidence="2 3">DSM 2767</strain>
    </source>
</reference>
<dbReference type="RefSeq" id="WP_066616826.1">
    <property type="nucleotide sequence ID" value="NZ_FQXL01000017.1"/>
</dbReference>
<dbReference type="STRING" id="1121326.CLMAG_02700"/>
<dbReference type="GO" id="GO:0003676">
    <property type="term" value="F:nucleic acid binding"/>
    <property type="evidence" value="ECO:0007669"/>
    <property type="project" value="InterPro"/>
</dbReference>